<evidence type="ECO:0000259" key="7">
    <source>
        <dbReference type="PROSITE" id="PS50011"/>
    </source>
</evidence>
<dbReference type="InterPro" id="IPR000719">
    <property type="entry name" value="Prot_kinase_dom"/>
</dbReference>
<feature type="region of interest" description="Disordered" evidence="5">
    <location>
        <begin position="87"/>
        <end position="120"/>
    </location>
</feature>
<feature type="domain" description="Protein kinase" evidence="7">
    <location>
        <begin position="130"/>
        <end position="390"/>
    </location>
</feature>
<keyword evidence="6" id="KW-0812">Transmembrane</keyword>
<dbReference type="EMBL" id="AP025730">
    <property type="protein sequence ID" value="BDI07064.1"/>
    <property type="molecule type" value="Genomic_DNA"/>
</dbReference>
<dbReference type="Gene3D" id="3.30.200.20">
    <property type="entry name" value="Phosphorylase Kinase, domain 1"/>
    <property type="match status" value="1"/>
</dbReference>
<accession>A0ABM7YR70</accession>
<evidence type="ECO:0000313" key="9">
    <source>
        <dbReference type="Proteomes" id="UP001057498"/>
    </source>
</evidence>
<evidence type="ECO:0000256" key="4">
    <source>
        <dbReference type="ARBA" id="ARBA00022840"/>
    </source>
</evidence>
<evidence type="ECO:0000256" key="3">
    <source>
        <dbReference type="ARBA" id="ARBA00022777"/>
    </source>
</evidence>
<dbReference type="Gene3D" id="1.10.510.10">
    <property type="entry name" value="Transferase(Phosphotransferase) domain 1"/>
    <property type="match status" value="1"/>
</dbReference>
<evidence type="ECO:0000256" key="6">
    <source>
        <dbReference type="SAM" id="Phobius"/>
    </source>
</evidence>
<dbReference type="InterPro" id="IPR011009">
    <property type="entry name" value="Kinase-like_dom_sf"/>
</dbReference>
<dbReference type="Proteomes" id="UP001057498">
    <property type="component" value="Chromosome"/>
</dbReference>
<evidence type="ECO:0000313" key="8">
    <source>
        <dbReference type="EMBL" id="BDI07064.1"/>
    </source>
</evidence>
<feature type="region of interest" description="Disordered" evidence="5">
    <location>
        <begin position="1"/>
        <end position="64"/>
    </location>
</feature>
<dbReference type="PANTHER" id="PTHR43289:SF6">
    <property type="entry name" value="SERINE_THREONINE-PROTEIN KINASE NEKL-3"/>
    <property type="match status" value="1"/>
</dbReference>
<evidence type="ECO:0000256" key="2">
    <source>
        <dbReference type="ARBA" id="ARBA00022741"/>
    </source>
</evidence>
<keyword evidence="6" id="KW-1133">Transmembrane helix</keyword>
<feature type="transmembrane region" description="Helical" evidence="6">
    <location>
        <begin position="450"/>
        <end position="468"/>
    </location>
</feature>
<keyword evidence="4" id="KW-0067">ATP-binding</keyword>
<reference evidence="8" key="1">
    <citation type="submission" date="2022-04" db="EMBL/GenBank/DDBJ databases">
        <title>Whole genome sequence of Sphaerotilus sp. FB-5.</title>
        <authorList>
            <person name="Takeda M."/>
            <person name="Narihara S."/>
            <person name="Akimoto M."/>
            <person name="Akimoto R."/>
            <person name="Nishiyashiki S."/>
            <person name="Murakami T."/>
        </authorList>
    </citation>
    <scope>NUCLEOTIDE SEQUENCE</scope>
    <source>
        <strain evidence="8">FB-5</strain>
    </source>
</reference>
<dbReference type="PROSITE" id="PS00108">
    <property type="entry name" value="PROTEIN_KINASE_ST"/>
    <property type="match status" value="1"/>
</dbReference>
<gene>
    <name evidence="8" type="ORF">CATMQ487_40340</name>
</gene>
<evidence type="ECO:0000256" key="1">
    <source>
        <dbReference type="ARBA" id="ARBA00022679"/>
    </source>
</evidence>
<dbReference type="SMART" id="SM00220">
    <property type="entry name" value="S_TKc"/>
    <property type="match status" value="1"/>
</dbReference>
<keyword evidence="2" id="KW-0547">Nucleotide-binding</keyword>
<dbReference type="InterPro" id="IPR008271">
    <property type="entry name" value="Ser/Thr_kinase_AS"/>
</dbReference>
<protein>
    <recommendedName>
        <fullName evidence="7">Protein kinase domain-containing protein</fullName>
    </recommendedName>
</protein>
<name>A0ABM7YR70_9BURK</name>
<dbReference type="CDD" id="cd14014">
    <property type="entry name" value="STKc_PknB_like"/>
    <property type="match status" value="1"/>
</dbReference>
<keyword evidence="9" id="KW-1185">Reference proteome</keyword>
<keyword evidence="1" id="KW-0808">Transferase</keyword>
<keyword evidence="6" id="KW-0472">Membrane</keyword>
<dbReference type="RefSeq" id="WP_251970288.1">
    <property type="nucleotide sequence ID" value="NZ_AP025730.1"/>
</dbReference>
<organism evidence="8 9">
    <name type="scientific">Sphaerotilus microaerophilus</name>
    <dbReference type="NCBI Taxonomy" id="2914710"/>
    <lineage>
        <taxon>Bacteria</taxon>
        <taxon>Pseudomonadati</taxon>
        <taxon>Pseudomonadota</taxon>
        <taxon>Betaproteobacteria</taxon>
        <taxon>Burkholderiales</taxon>
        <taxon>Sphaerotilaceae</taxon>
        <taxon>Sphaerotilus</taxon>
    </lineage>
</organism>
<dbReference type="PROSITE" id="PS50011">
    <property type="entry name" value="PROTEIN_KINASE_DOM"/>
    <property type="match status" value="1"/>
</dbReference>
<evidence type="ECO:0000256" key="5">
    <source>
        <dbReference type="SAM" id="MobiDB-lite"/>
    </source>
</evidence>
<keyword evidence="3" id="KW-0418">Kinase</keyword>
<dbReference type="PANTHER" id="PTHR43289">
    <property type="entry name" value="MITOGEN-ACTIVATED PROTEIN KINASE KINASE KINASE 20-RELATED"/>
    <property type="match status" value="1"/>
</dbReference>
<dbReference type="Pfam" id="PF00069">
    <property type="entry name" value="Pkinase"/>
    <property type="match status" value="1"/>
</dbReference>
<dbReference type="SUPFAM" id="SSF56112">
    <property type="entry name" value="Protein kinase-like (PK-like)"/>
    <property type="match status" value="1"/>
</dbReference>
<sequence length="471" mass="50012">MNRPERERALAAEDRRATTETAPGLSWTDEVATLAPDPSLGDTTGPITEPAPLTMPGELGPELTGPLDSEWMRLPSDDEAERRALARAPLPLGDTGLDAVDTQRLHPPPGPQAPPVSSSVMPLSGQIGRYTLEHRLGSGGLGTVWSAYDTVLARQVAIKTLPLHMPAAEREAIAERVLDEARAAARLSHPHIVTVHDAGIAGEGAYLAMELLRGKDLAELLRSGWQPTPEQAALIVRRVADALGYAHSKGVIHRDIKPANIFMVGRTRPVVLDFGIARLIHQDGDNGPALGSPYYAAPEQFDGRECDQRSDVYSLGVVLYELLCGLRPYQGSRLQEIRAAVRAGNAPPPSQYRAGVPAALEAIAMRAISRDPAQRQRSAGALARELRAWLAGLAPTETPSGAAEAPRPVPLPSTGLGGLGALPSYPPPAVPALHGPDDDAPSSSHPLRSLIWAVAGTAIAVLAAWLLWKAR</sequence>
<feature type="compositionally biased region" description="Basic and acidic residues" evidence="5">
    <location>
        <begin position="1"/>
        <end position="18"/>
    </location>
</feature>
<proteinExistence type="predicted"/>